<dbReference type="Proteomes" id="UP000218690">
    <property type="component" value="Unassembled WGS sequence"/>
</dbReference>
<accession>A0A2A4ALW5</accession>
<evidence type="ECO:0000313" key="2">
    <source>
        <dbReference type="EMBL" id="PCC83108.1"/>
    </source>
</evidence>
<feature type="domain" description="Helix-turn-helix" evidence="1">
    <location>
        <begin position="5"/>
        <end position="41"/>
    </location>
</feature>
<protein>
    <recommendedName>
        <fullName evidence="1">Helix-turn-helix domain-containing protein</fullName>
    </recommendedName>
</protein>
<evidence type="ECO:0000313" key="3">
    <source>
        <dbReference type="Proteomes" id="UP000218690"/>
    </source>
</evidence>
<dbReference type="Pfam" id="PF12728">
    <property type="entry name" value="HTH_17"/>
    <property type="match status" value="1"/>
</dbReference>
<gene>
    <name evidence="2" type="ORF">COM45_04755</name>
</gene>
<organism evidence="2 3">
    <name type="scientific">Corynebacterium accolens</name>
    <dbReference type="NCBI Taxonomy" id="38284"/>
    <lineage>
        <taxon>Bacteria</taxon>
        <taxon>Bacillati</taxon>
        <taxon>Actinomycetota</taxon>
        <taxon>Actinomycetes</taxon>
        <taxon>Mycobacteriales</taxon>
        <taxon>Corynebacteriaceae</taxon>
        <taxon>Corynebacterium</taxon>
    </lineage>
</organism>
<evidence type="ECO:0000259" key="1">
    <source>
        <dbReference type="Pfam" id="PF12728"/>
    </source>
</evidence>
<dbReference type="AlphaFoldDB" id="A0A2A4ALW5"/>
<dbReference type="InterPro" id="IPR010093">
    <property type="entry name" value="SinI_DNA-bd"/>
</dbReference>
<reference evidence="2 3" key="1">
    <citation type="submission" date="2017-09" db="EMBL/GenBank/DDBJ databases">
        <title>Draft Genome Sequence of Corynebacterium accolens AH4003.</title>
        <authorList>
            <person name="Chen Y."/>
            <person name="Oosthuysen W.F."/>
            <person name="Kelley S."/>
            <person name="Horswill A."/>
        </authorList>
    </citation>
    <scope>NUCLEOTIDE SEQUENCE [LARGE SCALE GENOMIC DNA]</scope>
    <source>
        <strain evidence="2 3">AH4003</strain>
    </source>
</reference>
<sequence length="56" mass="6570">MKSTWLSAKEAAEYLRMHPDTVRMLMRRGDLHAVKQGKMWRTQPAWCDDYIMEGAA</sequence>
<name>A0A2A4ALW5_9CORY</name>
<dbReference type="EMBL" id="NWBP01000016">
    <property type="protein sequence ID" value="PCC83108.1"/>
    <property type="molecule type" value="Genomic_DNA"/>
</dbReference>
<dbReference type="GO" id="GO:0003677">
    <property type="term" value="F:DNA binding"/>
    <property type="evidence" value="ECO:0007669"/>
    <property type="project" value="InterPro"/>
</dbReference>
<dbReference type="NCBIfam" id="TIGR01764">
    <property type="entry name" value="excise"/>
    <property type="match status" value="1"/>
</dbReference>
<comment type="caution">
    <text evidence="2">The sequence shown here is derived from an EMBL/GenBank/DDBJ whole genome shotgun (WGS) entry which is preliminary data.</text>
</comment>
<dbReference type="InterPro" id="IPR041657">
    <property type="entry name" value="HTH_17"/>
</dbReference>
<proteinExistence type="predicted"/>